<feature type="transmembrane region" description="Helical" evidence="5">
    <location>
        <begin position="81"/>
        <end position="98"/>
    </location>
</feature>
<reference evidence="6" key="2">
    <citation type="submission" date="2020-09" db="EMBL/GenBank/DDBJ databases">
        <authorList>
            <person name="Sun Q."/>
            <person name="Zhou Y."/>
        </authorList>
    </citation>
    <scope>NUCLEOTIDE SEQUENCE</scope>
    <source>
        <strain evidence="6">CGMCC 1.12426</strain>
    </source>
</reference>
<dbReference type="EMBL" id="BMFA01000005">
    <property type="protein sequence ID" value="GGB47612.1"/>
    <property type="molecule type" value="Genomic_DNA"/>
</dbReference>
<comment type="caution">
    <text evidence="6">The sequence shown here is derived from an EMBL/GenBank/DDBJ whole genome shotgun (WGS) entry which is preliminary data.</text>
</comment>
<evidence type="ECO:0000256" key="3">
    <source>
        <dbReference type="ARBA" id="ARBA00022989"/>
    </source>
</evidence>
<reference evidence="6" key="1">
    <citation type="journal article" date="2014" name="Int. J. Syst. Evol. Microbiol.">
        <title>Complete genome sequence of Corynebacterium casei LMG S-19264T (=DSM 44701T), isolated from a smear-ripened cheese.</title>
        <authorList>
            <consortium name="US DOE Joint Genome Institute (JGI-PGF)"/>
            <person name="Walter F."/>
            <person name="Albersmeier A."/>
            <person name="Kalinowski J."/>
            <person name="Ruckert C."/>
        </authorList>
    </citation>
    <scope>NUCLEOTIDE SEQUENCE</scope>
    <source>
        <strain evidence="6">CGMCC 1.12426</strain>
    </source>
</reference>
<sequence length="125" mass="13876">MPISIWCILVAAILPILAAFPAKLNKEFDNANPRDPEYWKDGFRRRAQSAQSNGFEAFPFFAISVIVGLGQGGSADLIDRLAVLFIGLRIIYTFAYWTDRATPRSIAWATGFLTCAAIFTSPLWS</sequence>
<dbReference type="AlphaFoldDB" id="A0A916X1F1"/>
<keyword evidence="7" id="KW-1185">Reference proteome</keyword>
<dbReference type="SUPFAM" id="SSF161084">
    <property type="entry name" value="MAPEG domain-like"/>
    <property type="match status" value="1"/>
</dbReference>
<feature type="transmembrane region" description="Helical" evidence="5">
    <location>
        <begin position="105"/>
        <end position="124"/>
    </location>
</feature>
<evidence type="ECO:0000256" key="1">
    <source>
        <dbReference type="ARBA" id="ARBA00004370"/>
    </source>
</evidence>
<dbReference type="InterPro" id="IPR001129">
    <property type="entry name" value="Membr-assoc_MAPEG"/>
</dbReference>
<evidence type="ECO:0000313" key="7">
    <source>
        <dbReference type="Proteomes" id="UP000605148"/>
    </source>
</evidence>
<dbReference type="InterPro" id="IPR023352">
    <property type="entry name" value="MAPEG-like_dom_sf"/>
</dbReference>
<proteinExistence type="predicted"/>
<dbReference type="RefSeq" id="WP_150495943.1">
    <property type="nucleotide sequence ID" value="NZ_VXDC01000005.1"/>
</dbReference>
<dbReference type="PANTHER" id="PTHR35371:SF1">
    <property type="entry name" value="BLR7753 PROTEIN"/>
    <property type="match status" value="1"/>
</dbReference>
<dbReference type="Gene3D" id="1.20.120.550">
    <property type="entry name" value="Membrane associated eicosanoid/glutathione metabolism-like domain"/>
    <property type="match status" value="1"/>
</dbReference>
<comment type="subcellular location">
    <subcellularLocation>
        <location evidence="1">Membrane</location>
    </subcellularLocation>
</comment>
<keyword evidence="4 5" id="KW-0472">Membrane</keyword>
<protein>
    <submittedName>
        <fullName evidence="6">Membrane protein</fullName>
    </submittedName>
</protein>
<evidence type="ECO:0000256" key="4">
    <source>
        <dbReference type="ARBA" id="ARBA00023136"/>
    </source>
</evidence>
<gene>
    <name evidence="6" type="ORF">GCM10011316_19690</name>
</gene>
<name>A0A916X1F1_9HYPH</name>
<dbReference type="OrthoDB" id="513661at2"/>
<evidence type="ECO:0000256" key="5">
    <source>
        <dbReference type="SAM" id="Phobius"/>
    </source>
</evidence>
<evidence type="ECO:0000256" key="2">
    <source>
        <dbReference type="ARBA" id="ARBA00022692"/>
    </source>
</evidence>
<keyword evidence="3 5" id="KW-1133">Transmembrane helix</keyword>
<dbReference type="Pfam" id="PF01124">
    <property type="entry name" value="MAPEG"/>
    <property type="match status" value="1"/>
</dbReference>
<dbReference type="GO" id="GO:0016020">
    <property type="term" value="C:membrane"/>
    <property type="evidence" value="ECO:0007669"/>
    <property type="project" value="UniProtKB-SubCell"/>
</dbReference>
<keyword evidence="2 5" id="KW-0812">Transmembrane</keyword>
<dbReference type="Proteomes" id="UP000605148">
    <property type="component" value="Unassembled WGS sequence"/>
</dbReference>
<evidence type="ECO:0000313" key="6">
    <source>
        <dbReference type="EMBL" id="GGB47612.1"/>
    </source>
</evidence>
<accession>A0A916X1F1</accession>
<organism evidence="6 7">
    <name type="scientific">Roseibium aquae</name>
    <dbReference type="NCBI Taxonomy" id="1323746"/>
    <lineage>
        <taxon>Bacteria</taxon>
        <taxon>Pseudomonadati</taxon>
        <taxon>Pseudomonadota</taxon>
        <taxon>Alphaproteobacteria</taxon>
        <taxon>Hyphomicrobiales</taxon>
        <taxon>Stappiaceae</taxon>
        <taxon>Roseibium</taxon>
    </lineage>
</organism>
<dbReference type="PANTHER" id="PTHR35371">
    <property type="entry name" value="INNER MEMBRANE PROTEIN"/>
    <property type="match status" value="1"/>
</dbReference>